<dbReference type="AlphaFoldDB" id="A0A0C9UTU5"/>
<dbReference type="Proteomes" id="UP000054279">
    <property type="component" value="Unassembled WGS sequence"/>
</dbReference>
<name>A0A0C9UTU5_SPHS4</name>
<reference evidence="2 3" key="1">
    <citation type="submission" date="2014-06" db="EMBL/GenBank/DDBJ databases">
        <title>Evolutionary Origins and Diversification of the Mycorrhizal Mutualists.</title>
        <authorList>
            <consortium name="DOE Joint Genome Institute"/>
            <consortium name="Mycorrhizal Genomics Consortium"/>
            <person name="Kohler A."/>
            <person name="Kuo A."/>
            <person name="Nagy L.G."/>
            <person name="Floudas D."/>
            <person name="Copeland A."/>
            <person name="Barry K.W."/>
            <person name="Cichocki N."/>
            <person name="Veneault-Fourrey C."/>
            <person name="LaButti K."/>
            <person name="Lindquist E.A."/>
            <person name="Lipzen A."/>
            <person name="Lundell T."/>
            <person name="Morin E."/>
            <person name="Murat C."/>
            <person name="Riley R."/>
            <person name="Ohm R."/>
            <person name="Sun H."/>
            <person name="Tunlid A."/>
            <person name="Henrissat B."/>
            <person name="Grigoriev I.V."/>
            <person name="Hibbett D.S."/>
            <person name="Martin F."/>
        </authorList>
    </citation>
    <scope>NUCLEOTIDE SEQUENCE [LARGE SCALE GENOMIC DNA]</scope>
    <source>
        <strain evidence="2 3">SS14</strain>
    </source>
</reference>
<accession>A0A0C9UTU5</accession>
<sequence length="253" mass="27358">MCHGSGGTSVDGDGRQQSPKRSLADLTKDDDLNVPDSRGRAGLGANKVAHTAGSTDVDSEAHRRYPSVQHDAETDAPLHRPHVPSQRETPALDLPAAPPMGAAVAFVDQPESAQDTVSFLNWMDYALHVATVKADGGADTDHALLARQVVGLPEGLRTASALTGHLRSLPSEFEQQQFLFPEDNLDWVSMYMKVLTAAVQVKQWLRMETGLGSHTLKDIMEAAKGVDEVFWRNALPGLRTLLTALFQAMKKSA</sequence>
<organism evidence="2 3">
    <name type="scientific">Sphaerobolus stellatus (strain SS14)</name>
    <dbReference type="NCBI Taxonomy" id="990650"/>
    <lineage>
        <taxon>Eukaryota</taxon>
        <taxon>Fungi</taxon>
        <taxon>Dikarya</taxon>
        <taxon>Basidiomycota</taxon>
        <taxon>Agaricomycotina</taxon>
        <taxon>Agaricomycetes</taxon>
        <taxon>Phallomycetidae</taxon>
        <taxon>Geastrales</taxon>
        <taxon>Sphaerobolaceae</taxon>
        <taxon>Sphaerobolus</taxon>
    </lineage>
</organism>
<dbReference type="EMBL" id="KN837223">
    <property type="protein sequence ID" value="KIJ32667.1"/>
    <property type="molecule type" value="Genomic_DNA"/>
</dbReference>
<feature type="region of interest" description="Disordered" evidence="1">
    <location>
        <begin position="1"/>
        <end position="92"/>
    </location>
</feature>
<gene>
    <name evidence="2" type="ORF">M422DRAFT_265428</name>
</gene>
<evidence type="ECO:0000313" key="3">
    <source>
        <dbReference type="Proteomes" id="UP000054279"/>
    </source>
</evidence>
<keyword evidence="3" id="KW-1185">Reference proteome</keyword>
<proteinExistence type="predicted"/>
<evidence type="ECO:0000313" key="2">
    <source>
        <dbReference type="EMBL" id="KIJ32667.1"/>
    </source>
</evidence>
<dbReference type="HOGENOM" id="CLU_1099083_0_0_1"/>
<feature type="compositionally biased region" description="Basic and acidic residues" evidence="1">
    <location>
        <begin position="22"/>
        <end position="31"/>
    </location>
</feature>
<protein>
    <submittedName>
        <fullName evidence="2">Uncharacterized protein</fullName>
    </submittedName>
</protein>
<evidence type="ECO:0000256" key="1">
    <source>
        <dbReference type="SAM" id="MobiDB-lite"/>
    </source>
</evidence>